<accession>V2VVN6</accession>
<sequence length="64" mass="7528">MNKILIELIQPIKHEKQGYEPKLYNEGTLLKVVHEAHDAYLVRADDEFSFSVRKSDENVTWVKI</sequence>
<evidence type="ECO:0000313" key="2">
    <source>
        <dbReference type="Proteomes" id="UP000018418"/>
    </source>
</evidence>
<organism evidence="1 2">
    <name type="scientific">Acinetobacter brisouii CIP 110357</name>
    <dbReference type="NCBI Taxonomy" id="1341683"/>
    <lineage>
        <taxon>Bacteria</taxon>
        <taxon>Pseudomonadati</taxon>
        <taxon>Pseudomonadota</taxon>
        <taxon>Gammaproteobacteria</taxon>
        <taxon>Moraxellales</taxon>
        <taxon>Moraxellaceae</taxon>
        <taxon>Acinetobacter</taxon>
    </lineage>
</organism>
<comment type="caution">
    <text evidence="1">The sequence shown here is derived from an EMBL/GenBank/DDBJ whole genome shotgun (WGS) entry which is preliminary data.</text>
</comment>
<reference evidence="1 2" key="1">
    <citation type="submission" date="2013-10" db="EMBL/GenBank/DDBJ databases">
        <title>The Genome Sequence of Acinetobacter brisouii CIP 110357.</title>
        <authorList>
            <consortium name="The Broad Institute Genomics Platform"/>
            <consortium name="The Broad Institute Genome Sequencing Center for Infectious Disease"/>
            <person name="Cerqueira G."/>
            <person name="Feldgarden M."/>
            <person name="Courvalin P."/>
            <person name="Grillot-Courvalin C."/>
            <person name="Clermont D."/>
            <person name="Rocha E."/>
            <person name="Yoon E.-J."/>
            <person name="Nemec A."/>
            <person name="Young S.K."/>
            <person name="Zeng Q."/>
            <person name="Gargeya S."/>
            <person name="Fitzgerald M."/>
            <person name="Abouelleil A."/>
            <person name="Alvarado L."/>
            <person name="Berlin A.M."/>
            <person name="Chapman S.B."/>
            <person name="Gainer-Dewar J."/>
            <person name="Goldberg J."/>
            <person name="Gnerre S."/>
            <person name="Griggs A."/>
            <person name="Gujja S."/>
            <person name="Hansen M."/>
            <person name="Howarth C."/>
            <person name="Imamovic A."/>
            <person name="Ireland A."/>
            <person name="Larimer J."/>
            <person name="McCowan C."/>
            <person name="Murphy C."/>
            <person name="Pearson M."/>
            <person name="Poon T.W."/>
            <person name="Priest M."/>
            <person name="Roberts A."/>
            <person name="Saif S."/>
            <person name="Shea T."/>
            <person name="Sykes S."/>
            <person name="Wortman J."/>
            <person name="Nusbaum C."/>
            <person name="Birren B."/>
        </authorList>
    </citation>
    <scope>NUCLEOTIDE SEQUENCE [LARGE SCALE GENOMIC DNA]</scope>
    <source>
        <strain evidence="1 2">CIP 110357</strain>
    </source>
</reference>
<proteinExistence type="predicted"/>
<protein>
    <submittedName>
        <fullName evidence="1">Uncharacterized protein</fullName>
    </submittedName>
</protein>
<evidence type="ECO:0000313" key="1">
    <source>
        <dbReference type="EMBL" id="ESK51779.1"/>
    </source>
</evidence>
<dbReference type="PATRIC" id="fig|1341683.3.peg.1196"/>
<dbReference type="STRING" id="396323.VH98_09335"/>
<dbReference type="RefSeq" id="WP_004901527.1">
    <property type="nucleotide sequence ID" value="NZ_BBTI01000009.1"/>
</dbReference>
<dbReference type="Proteomes" id="UP000018418">
    <property type="component" value="Unassembled WGS sequence"/>
</dbReference>
<gene>
    <name evidence="1" type="ORF">P255_01208</name>
</gene>
<keyword evidence="2" id="KW-1185">Reference proteome</keyword>
<dbReference type="AlphaFoldDB" id="V2VVN6"/>
<name>V2VVN6_9GAMM</name>
<dbReference type="EMBL" id="AYEU01000005">
    <property type="protein sequence ID" value="ESK51779.1"/>
    <property type="molecule type" value="Genomic_DNA"/>
</dbReference>
<dbReference type="OrthoDB" id="6699275at2"/>
<dbReference type="HOGENOM" id="CLU_188113_0_0_6"/>